<sequence length="553" mass="56668">MFHTLSKIGFPLLLAAVLFGCKKSSEGGGAAFQSLTFKFGADSTAITIDNAVQEIKNMPRSCDVTKLAAAAVLPAGFSISPDPSTVTDYTKGVTYTVKTGDGKTYTVQITAPVYDPVNNPYGIYTAKQLNNVRNGLNDSYVLMNDIELPALTTAGSASVGIADYKDYGWYSIGTRYVNGGHVIFRGSLDGQNHVIKNLTCLYRDNSQPTGIDAGHNGKSNSGLFGYAIHSAFKNIGIQLAATGINEMSQDGSAGLGYVGSLVGYADSCTITNCYVTGTATLSASQYTGGLLGTAQNTTISKCYAAITAPAGSYAISASTAGGLIGTSYISDISDSYATGSVTGGVDVGGLIGTLNASTLKNSYASGNVTELPMNTAGSLIAPNNIGGLVGTLNASSTVACKIQNCYATGNATGANGSNTDFHKSTRIGGLVGTIGAGGGVMQVTNCYATGLVSRININATAPFLIGALVGNTPNGIFITSGTCTNYWDKTTTGQTVLGGGNGNLAFDNANTANGKTTAEMKASATYANWDFSAVWNVASGTNNGYPYLRSTTK</sequence>
<dbReference type="InterPro" id="IPR011493">
    <property type="entry name" value="GLUG"/>
</dbReference>
<dbReference type="Proteomes" id="UP000192277">
    <property type="component" value="Unassembled WGS sequence"/>
</dbReference>
<dbReference type="Gene3D" id="2.160.20.110">
    <property type="match status" value="2"/>
</dbReference>
<organism evidence="2 3">
    <name type="scientific">Niastella koreensis</name>
    <dbReference type="NCBI Taxonomy" id="354356"/>
    <lineage>
        <taxon>Bacteria</taxon>
        <taxon>Pseudomonadati</taxon>
        <taxon>Bacteroidota</taxon>
        <taxon>Chitinophagia</taxon>
        <taxon>Chitinophagales</taxon>
        <taxon>Chitinophagaceae</taxon>
        <taxon>Niastella</taxon>
    </lineage>
</organism>
<dbReference type="RefSeq" id="WP_014219940.1">
    <property type="nucleotide sequence ID" value="NZ_LWBO01000010.1"/>
</dbReference>
<dbReference type="EMBL" id="LWBO01000010">
    <property type="protein sequence ID" value="OQP49662.1"/>
    <property type="molecule type" value="Genomic_DNA"/>
</dbReference>
<feature type="domain" description="GLUG" evidence="1">
    <location>
        <begin position="317"/>
        <end position="342"/>
    </location>
</feature>
<dbReference type="PROSITE" id="PS51257">
    <property type="entry name" value="PROKAR_LIPOPROTEIN"/>
    <property type="match status" value="1"/>
</dbReference>
<accession>A0ABX3NYD3</accession>
<dbReference type="Pfam" id="PF07581">
    <property type="entry name" value="Glug"/>
    <property type="match status" value="2"/>
</dbReference>
<feature type="domain" description="GLUG" evidence="1">
    <location>
        <begin position="255"/>
        <end position="280"/>
    </location>
</feature>
<keyword evidence="3" id="KW-1185">Reference proteome</keyword>
<evidence type="ECO:0000259" key="1">
    <source>
        <dbReference type="Pfam" id="PF07581"/>
    </source>
</evidence>
<dbReference type="Gene3D" id="2.60.40.2340">
    <property type="match status" value="1"/>
</dbReference>
<proteinExistence type="predicted"/>
<comment type="caution">
    <text evidence="2">The sequence shown here is derived from an EMBL/GenBank/DDBJ whole genome shotgun (WGS) entry which is preliminary data.</text>
</comment>
<evidence type="ECO:0000313" key="3">
    <source>
        <dbReference type="Proteomes" id="UP000192277"/>
    </source>
</evidence>
<protein>
    <recommendedName>
        <fullName evidence="1">GLUG domain-containing protein</fullName>
    </recommendedName>
</protein>
<gene>
    <name evidence="2" type="ORF">A4D02_29180</name>
</gene>
<reference evidence="2 3" key="1">
    <citation type="submission" date="2016-04" db="EMBL/GenBank/DDBJ databases">
        <authorList>
            <person name="Chen L."/>
            <person name="Zhuang W."/>
            <person name="Wang G."/>
        </authorList>
    </citation>
    <scope>NUCLEOTIDE SEQUENCE [LARGE SCALE GENOMIC DNA]</scope>
    <source>
        <strain evidence="3">GR20</strain>
    </source>
</reference>
<name>A0ABX3NYD3_9BACT</name>
<evidence type="ECO:0000313" key="2">
    <source>
        <dbReference type="EMBL" id="OQP49662.1"/>
    </source>
</evidence>